<keyword evidence="5" id="KW-1185">Reference proteome</keyword>
<gene>
    <name evidence="4" type="ORF">URODEC1_LOCUS42022</name>
</gene>
<dbReference type="PROSITE" id="PS51375">
    <property type="entry name" value="PPR"/>
    <property type="match status" value="3"/>
</dbReference>
<dbReference type="InterPro" id="IPR046960">
    <property type="entry name" value="PPR_At4g14850-like_plant"/>
</dbReference>
<evidence type="ECO:0008006" key="6">
    <source>
        <dbReference type="Google" id="ProtNLM"/>
    </source>
</evidence>
<protein>
    <recommendedName>
        <fullName evidence="6">Pentatricopeptide repeat-containing protein</fullName>
    </recommendedName>
</protein>
<evidence type="ECO:0000313" key="5">
    <source>
        <dbReference type="Proteomes" id="UP001497457"/>
    </source>
</evidence>
<dbReference type="FunFam" id="1.25.40.10:FF:000439">
    <property type="entry name" value="Pentatricopeptide repeat-containing protein mitochondrial"/>
    <property type="match status" value="1"/>
</dbReference>
<evidence type="ECO:0000256" key="3">
    <source>
        <dbReference type="PROSITE-ProRule" id="PRU00708"/>
    </source>
</evidence>
<evidence type="ECO:0000256" key="2">
    <source>
        <dbReference type="ARBA" id="ARBA00022946"/>
    </source>
</evidence>
<dbReference type="Pfam" id="PF01535">
    <property type="entry name" value="PPR"/>
    <property type="match status" value="6"/>
</dbReference>
<dbReference type="InterPro" id="IPR011990">
    <property type="entry name" value="TPR-like_helical_dom_sf"/>
</dbReference>
<dbReference type="NCBIfam" id="TIGR00756">
    <property type="entry name" value="PPR"/>
    <property type="match status" value="4"/>
</dbReference>
<dbReference type="EMBL" id="OZ075128">
    <property type="protein sequence ID" value="CAL4956423.1"/>
    <property type="molecule type" value="Genomic_DNA"/>
</dbReference>
<dbReference type="PANTHER" id="PTHR47926">
    <property type="entry name" value="PENTATRICOPEPTIDE REPEAT-CONTAINING PROTEIN"/>
    <property type="match status" value="1"/>
</dbReference>
<organism evidence="4 5">
    <name type="scientific">Urochloa decumbens</name>
    <dbReference type="NCBI Taxonomy" id="240449"/>
    <lineage>
        <taxon>Eukaryota</taxon>
        <taxon>Viridiplantae</taxon>
        <taxon>Streptophyta</taxon>
        <taxon>Embryophyta</taxon>
        <taxon>Tracheophyta</taxon>
        <taxon>Spermatophyta</taxon>
        <taxon>Magnoliopsida</taxon>
        <taxon>Liliopsida</taxon>
        <taxon>Poales</taxon>
        <taxon>Poaceae</taxon>
        <taxon>PACMAD clade</taxon>
        <taxon>Panicoideae</taxon>
        <taxon>Panicodae</taxon>
        <taxon>Paniceae</taxon>
        <taxon>Melinidinae</taxon>
        <taxon>Urochloa</taxon>
    </lineage>
</organism>
<dbReference type="AlphaFoldDB" id="A0ABC8Z9X4"/>
<proteinExistence type="predicted"/>
<dbReference type="Proteomes" id="UP001497457">
    <property type="component" value="Chromosome 18b"/>
</dbReference>
<dbReference type="FunFam" id="1.25.40.10:FF:000877">
    <property type="entry name" value="Pentatricopeptide repeat-containing protein mitochondrial"/>
    <property type="match status" value="1"/>
</dbReference>
<evidence type="ECO:0000256" key="1">
    <source>
        <dbReference type="ARBA" id="ARBA00022737"/>
    </source>
</evidence>
<feature type="repeat" description="PPR" evidence="3">
    <location>
        <begin position="72"/>
        <end position="106"/>
    </location>
</feature>
<reference evidence="4" key="1">
    <citation type="submission" date="2024-10" db="EMBL/GenBank/DDBJ databases">
        <authorList>
            <person name="Ryan C."/>
        </authorList>
    </citation>
    <scope>NUCLEOTIDE SEQUENCE [LARGE SCALE GENOMIC DNA]</scope>
</reference>
<accession>A0ABC8Z9X4</accession>
<dbReference type="PANTHER" id="PTHR47926:SF347">
    <property type="entry name" value="PENTATRICOPEPTIDE REPEAT-CONTAINING PROTEIN"/>
    <property type="match status" value="1"/>
</dbReference>
<keyword evidence="1" id="KW-0677">Repeat</keyword>
<dbReference type="InterPro" id="IPR002885">
    <property type="entry name" value="PPR_rpt"/>
</dbReference>
<evidence type="ECO:0000313" key="4">
    <source>
        <dbReference type="EMBL" id="CAL4956423.1"/>
    </source>
</evidence>
<sequence>MASAPRPPPVSTLLRILSSHPSLSTAIHAALLKSSSLSNPIPIPATALLTAYANAGLPGAASRLFDEMPARDAITWNALLTCLVRHTRPAVAAAAFRGMAASGFPPTAATLCTMLKACSASRAFRPGRQLHARSIVACHGDVIMDTSLVDLYMSCGLVKDAMRVFMLTKCPKDSALYNAVLSGCVENGWFREAFSLLRWTELNGIFLTCALTACSVTANLAYGMQVHCKALRRGFDSDTIISNALIDMYSKCGRTTGARIVFDRMSGRNVVSWSSMIDAYGRHGHGVDALELFKMMEKAVPLVLPNAITFLAVLSACGHSGLVDEGRSMLHLMKSKYRIDPQPEHYACLIDMIGRAGQIDEAWDLYCSLTTSQNKCSSAIYVAMLNACRVNMDAVRGKKVAVHMLDAVPQNPAIHVLISNFHSAIRQWSESDESRRFIVEKGLRKEAASSHVSVV</sequence>
<dbReference type="Gene3D" id="1.25.40.10">
    <property type="entry name" value="Tetratricopeptide repeat domain"/>
    <property type="match status" value="3"/>
</dbReference>
<feature type="repeat" description="PPR" evidence="3">
    <location>
        <begin position="269"/>
        <end position="299"/>
    </location>
</feature>
<feature type="repeat" description="PPR" evidence="3">
    <location>
        <begin position="173"/>
        <end position="207"/>
    </location>
</feature>
<keyword evidence="2" id="KW-0809">Transit peptide</keyword>
<name>A0ABC8Z9X4_9POAL</name>